<proteinExistence type="predicted"/>
<protein>
    <submittedName>
        <fullName evidence="1">Uncharacterized protein</fullName>
    </submittedName>
</protein>
<evidence type="ECO:0000313" key="1">
    <source>
        <dbReference type="EMBL" id="KAJ3539818.1"/>
    </source>
</evidence>
<evidence type="ECO:0000313" key="2">
    <source>
        <dbReference type="Proteomes" id="UP001148629"/>
    </source>
</evidence>
<dbReference type="EMBL" id="JANRMS010000440">
    <property type="protein sequence ID" value="KAJ3539818.1"/>
    <property type="molecule type" value="Genomic_DNA"/>
</dbReference>
<reference evidence="1" key="1">
    <citation type="submission" date="2022-08" db="EMBL/GenBank/DDBJ databases">
        <title>Genome Sequence of Fusarium decemcellulare.</title>
        <authorList>
            <person name="Buettner E."/>
        </authorList>
    </citation>
    <scope>NUCLEOTIDE SEQUENCE</scope>
    <source>
        <strain evidence="1">Babe19</strain>
    </source>
</reference>
<gene>
    <name evidence="1" type="ORF">NM208_g5330</name>
</gene>
<accession>A0ACC1SHE0</accession>
<comment type="caution">
    <text evidence="1">The sequence shown here is derived from an EMBL/GenBank/DDBJ whole genome shotgun (WGS) entry which is preliminary data.</text>
</comment>
<sequence>MSFRYSDPLFDSETERRHIRRLAMHYSDRCLDICLSLDCLNDLQLVLQYENFILHTLVDGDQSFESWRKLGDMSSSLFALGYHQDFERTGPIPEFLKRIRQAAFAYSYSADKNVAIFLGRPPRISSKFCHFRQRGLDAYYSYHWAPDTPLDLLVDARWTALCAVLKEQILLELFGDQAYESRVDKASQIRANAESQWSMLPQHFRLEAPIKTHDHQPAELDIMLGMKLSHLHVLFLLRLALVRRVSEPDTQLYQIAEEMLGLVVEAVILKDRLVHSSTSLVWKVVYFGLAAAGVMCLTLLQNPQTPEHQVVISPKGLRDLGVLVVEVEVGTLVYKEDANYALLAGATKTIKAILDKLYNTKLHQQRSDRAPLHMTAQPIVEGGDGLWDPWGPSNFQDFEFNFWHTLSEHPFLLDEAGNQFHRL</sequence>
<dbReference type="Proteomes" id="UP001148629">
    <property type="component" value="Unassembled WGS sequence"/>
</dbReference>
<keyword evidence="2" id="KW-1185">Reference proteome</keyword>
<name>A0ACC1SHE0_9HYPO</name>
<organism evidence="1 2">
    <name type="scientific">Fusarium decemcellulare</name>
    <dbReference type="NCBI Taxonomy" id="57161"/>
    <lineage>
        <taxon>Eukaryota</taxon>
        <taxon>Fungi</taxon>
        <taxon>Dikarya</taxon>
        <taxon>Ascomycota</taxon>
        <taxon>Pezizomycotina</taxon>
        <taxon>Sordariomycetes</taxon>
        <taxon>Hypocreomycetidae</taxon>
        <taxon>Hypocreales</taxon>
        <taxon>Nectriaceae</taxon>
        <taxon>Fusarium</taxon>
        <taxon>Fusarium decemcellulare species complex</taxon>
    </lineage>
</organism>